<organism evidence="3">
    <name type="scientific">Bindweed mottle virus</name>
    <dbReference type="NCBI Taxonomy" id="3076663"/>
    <lineage>
        <taxon>Viruses</taxon>
        <taxon>Monodnaviria</taxon>
        <taxon>Shotokuvirae</taxon>
        <taxon>Cressdnaviricota</taxon>
        <taxon>Repensiviricetes</taxon>
        <taxon>Geplafuvirales</taxon>
        <taxon>Geminiviridae</taxon>
    </lineage>
</organism>
<protein>
    <submittedName>
        <fullName evidence="3">V3</fullName>
    </submittedName>
</protein>
<evidence type="ECO:0000256" key="1">
    <source>
        <dbReference type="SAM" id="MobiDB-lite"/>
    </source>
</evidence>
<sequence>MQYCADGSIWFIISIHLIILIILIYIDGCTFIYSRRITGYVRQIASAVYHTVVARPEREGEGRAPVRTRQTLLGPLDPIQEGPETEGPLAR</sequence>
<feature type="region of interest" description="Disordered" evidence="1">
    <location>
        <begin position="56"/>
        <end position="91"/>
    </location>
</feature>
<dbReference type="EMBL" id="OR389157">
    <property type="protein sequence ID" value="WNI04733.1"/>
    <property type="molecule type" value="Genomic_DNA"/>
</dbReference>
<feature type="transmembrane region" description="Helical" evidence="2">
    <location>
        <begin position="12"/>
        <end position="33"/>
    </location>
</feature>
<keyword evidence="2" id="KW-0812">Transmembrane</keyword>
<evidence type="ECO:0000256" key="2">
    <source>
        <dbReference type="SAM" id="Phobius"/>
    </source>
</evidence>
<keyword evidence="2" id="KW-0472">Membrane</keyword>
<keyword evidence="2" id="KW-1133">Transmembrane helix</keyword>
<name>A0AA96C925_9GEMI</name>
<proteinExistence type="predicted"/>
<evidence type="ECO:0000313" key="3">
    <source>
        <dbReference type="EMBL" id="WNI04733.1"/>
    </source>
</evidence>
<reference evidence="3" key="1">
    <citation type="submission" date="2023-08" db="EMBL/GenBank/DDBJ databases">
        <authorList>
            <person name="Kim D."/>
            <person name="Kwon J.A."/>
            <person name="Kim S.E."/>
            <person name="Igori D."/>
            <person name="Nie H."/>
            <person name="Moon J.S."/>
            <person name="Kim S.H."/>
        </authorList>
    </citation>
    <scope>NUCLEOTIDE SEQUENCE</scope>
    <source>
        <strain evidence="3">SK</strain>
    </source>
</reference>
<accession>A0AA96C925</accession>